<dbReference type="PANTHER" id="PTHR23508:SF10">
    <property type="entry name" value="CARBOXYLIC ACID TRANSPORTER PROTEIN HOMOLOG"/>
    <property type="match status" value="1"/>
</dbReference>
<feature type="transmembrane region" description="Helical" evidence="5">
    <location>
        <begin position="332"/>
        <end position="355"/>
    </location>
</feature>
<dbReference type="Proteomes" id="UP000244722">
    <property type="component" value="Unassembled WGS sequence"/>
</dbReference>
<keyword evidence="3 5" id="KW-1133">Transmembrane helix</keyword>
<keyword evidence="2 5" id="KW-0812">Transmembrane</keyword>
<feature type="transmembrane region" description="Helical" evidence="5">
    <location>
        <begin position="367"/>
        <end position="389"/>
    </location>
</feature>
<gene>
    <name evidence="7" type="ORF">B9Z19DRAFT_1080540</name>
</gene>
<dbReference type="PANTHER" id="PTHR23508">
    <property type="entry name" value="CARBOXYLIC ACID TRANSPORTER PROTEIN HOMOLOG"/>
    <property type="match status" value="1"/>
</dbReference>
<dbReference type="InterPro" id="IPR020846">
    <property type="entry name" value="MFS_dom"/>
</dbReference>
<feature type="transmembrane region" description="Helical" evidence="5">
    <location>
        <begin position="149"/>
        <end position="171"/>
    </location>
</feature>
<name>A0A2T6ZWY9_TUBBO</name>
<dbReference type="PROSITE" id="PS50850">
    <property type="entry name" value="MFS"/>
    <property type="match status" value="1"/>
</dbReference>
<feature type="transmembrane region" description="Helical" evidence="5">
    <location>
        <begin position="111"/>
        <end position="137"/>
    </location>
</feature>
<feature type="transmembrane region" description="Helical" evidence="5">
    <location>
        <begin position="16"/>
        <end position="35"/>
    </location>
</feature>
<comment type="caution">
    <text evidence="7">The sequence shown here is derived from an EMBL/GenBank/DDBJ whole genome shotgun (WGS) entry which is preliminary data.</text>
</comment>
<protein>
    <submittedName>
        <fullName evidence="7">Major facilitator superfamily domain-containing protein</fullName>
    </submittedName>
</protein>
<dbReference type="InterPro" id="IPR011701">
    <property type="entry name" value="MFS"/>
</dbReference>
<evidence type="ECO:0000313" key="7">
    <source>
        <dbReference type="EMBL" id="PUU79980.1"/>
    </source>
</evidence>
<dbReference type="Gene3D" id="1.20.1250.20">
    <property type="entry name" value="MFS general substrate transporter like domains"/>
    <property type="match status" value="1"/>
</dbReference>
<dbReference type="GO" id="GO:0046943">
    <property type="term" value="F:carboxylic acid transmembrane transporter activity"/>
    <property type="evidence" value="ECO:0007669"/>
    <property type="project" value="TreeGrafter"/>
</dbReference>
<feature type="transmembrane region" description="Helical" evidence="5">
    <location>
        <begin position="47"/>
        <end position="65"/>
    </location>
</feature>
<dbReference type="InterPro" id="IPR036259">
    <property type="entry name" value="MFS_trans_sf"/>
</dbReference>
<evidence type="ECO:0000256" key="5">
    <source>
        <dbReference type="SAM" id="Phobius"/>
    </source>
</evidence>
<proteinExistence type="predicted"/>
<dbReference type="EMBL" id="NESQ01000077">
    <property type="protein sequence ID" value="PUU79980.1"/>
    <property type="molecule type" value="Genomic_DNA"/>
</dbReference>
<feature type="transmembrane region" description="Helical" evidence="5">
    <location>
        <begin position="238"/>
        <end position="260"/>
    </location>
</feature>
<evidence type="ECO:0000256" key="1">
    <source>
        <dbReference type="ARBA" id="ARBA00004141"/>
    </source>
</evidence>
<accession>A0A2T6ZWY9</accession>
<dbReference type="AlphaFoldDB" id="A0A2T6ZWY9"/>
<evidence type="ECO:0000259" key="6">
    <source>
        <dbReference type="PROSITE" id="PS50850"/>
    </source>
</evidence>
<feature type="transmembrane region" description="Helical" evidence="5">
    <location>
        <begin position="267"/>
        <end position="288"/>
    </location>
</feature>
<dbReference type="OrthoDB" id="2261376at2759"/>
<keyword evidence="4 5" id="KW-0472">Membrane</keyword>
<evidence type="ECO:0000256" key="3">
    <source>
        <dbReference type="ARBA" id="ARBA00022989"/>
    </source>
</evidence>
<comment type="subcellular location">
    <subcellularLocation>
        <location evidence="1">Membrane</location>
        <topology evidence="1">Multi-pass membrane protein</topology>
    </subcellularLocation>
</comment>
<reference evidence="7 8" key="1">
    <citation type="submission" date="2017-04" db="EMBL/GenBank/DDBJ databases">
        <title>Draft genome sequence of Tuber borchii Vittad., a whitish edible truffle.</title>
        <authorList>
            <consortium name="DOE Joint Genome Institute"/>
            <person name="Murat C."/>
            <person name="Kuo A."/>
            <person name="Barry K.W."/>
            <person name="Clum A."/>
            <person name="Dockter R.B."/>
            <person name="Fauchery L."/>
            <person name="Iotti M."/>
            <person name="Kohler A."/>
            <person name="Labutti K."/>
            <person name="Lindquist E.A."/>
            <person name="Lipzen A."/>
            <person name="Ohm R.A."/>
            <person name="Wang M."/>
            <person name="Grigoriev I.V."/>
            <person name="Zambonelli A."/>
            <person name="Martin F.M."/>
        </authorList>
    </citation>
    <scope>NUCLEOTIDE SEQUENCE [LARGE SCALE GENOMIC DNA]</scope>
    <source>
        <strain evidence="7 8">Tbo3840</strain>
    </source>
</reference>
<evidence type="ECO:0000256" key="4">
    <source>
        <dbReference type="ARBA" id="ARBA00023136"/>
    </source>
</evidence>
<organism evidence="7 8">
    <name type="scientific">Tuber borchii</name>
    <name type="common">White truffle</name>
    <dbReference type="NCBI Taxonomy" id="42251"/>
    <lineage>
        <taxon>Eukaryota</taxon>
        <taxon>Fungi</taxon>
        <taxon>Dikarya</taxon>
        <taxon>Ascomycota</taxon>
        <taxon>Pezizomycotina</taxon>
        <taxon>Pezizomycetes</taxon>
        <taxon>Pezizales</taxon>
        <taxon>Tuberaceae</taxon>
        <taxon>Tuber</taxon>
    </lineage>
</organism>
<sequence>MRRAWPEEYTLEKQRLLTSITFAGIVIGQLSFGWIVDKFGRRNGMKASGIIIIISSLMTAIPFPGPISRIIDLLVACRFFTGVGIGGEYPSGSVACAEAAALRPEGTRNRWYIFCTNLMVLGGYLIANAASTTVVALTGQHTPSQCSNAFRILFGIGTIFALIVFAFRRFVDEGEQYQQVRKDRVEISYKTVIRYYWRSLAVESLVWFLWNVTSFSCTIFAPRLIEMIGTPGQSLVQVFGYTACISMFHFPGAIGGAFLSDKLGPRVMLAMGSLCQTLMAALLGALWAKVELPAPVFIFIFGIFAMFGEAGAGNNISLIVSQSAATPVRGKFYGAAAACGKVGGFIGTHSFIHLMEAFGGEGSKMGISGPFFVIGGITLLNSWVCWFGLRKVKLDQKSLDNRDREFAMYLEGK</sequence>
<evidence type="ECO:0000313" key="8">
    <source>
        <dbReference type="Proteomes" id="UP000244722"/>
    </source>
</evidence>
<dbReference type="Pfam" id="PF07690">
    <property type="entry name" value="MFS_1"/>
    <property type="match status" value="1"/>
</dbReference>
<keyword evidence="8" id="KW-1185">Reference proteome</keyword>
<evidence type="ECO:0000256" key="2">
    <source>
        <dbReference type="ARBA" id="ARBA00022692"/>
    </source>
</evidence>
<feature type="domain" description="Major facilitator superfamily (MFS) profile" evidence="6">
    <location>
        <begin position="1"/>
        <end position="393"/>
    </location>
</feature>
<dbReference type="STRING" id="42251.A0A2T6ZWY9"/>
<dbReference type="SUPFAM" id="SSF103473">
    <property type="entry name" value="MFS general substrate transporter"/>
    <property type="match status" value="1"/>
</dbReference>
<dbReference type="GO" id="GO:0005886">
    <property type="term" value="C:plasma membrane"/>
    <property type="evidence" value="ECO:0007669"/>
    <property type="project" value="TreeGrafter"/>
</dbReference>
<feature type="transmembrane region" description="Helical" evidence="5">
    <location>
        <begin position="294"/>
        <end position="320"/>
    </location>
</feature>